<dbReference type="Pfam" id="PF00072">
    <property type="entry name" value="Response_reg"/>
    <property type="match status" value="1"/>
</dbReference>
<evidence type="ECO:0000256" key="1">
    <source>
        <dbReference type="ARBA" id="ARBA00022553"/>
    </source>
</evidence>
<keyword evidence="2" id="KW-0902">Two-component regulatory system</keyword>
<feature type="domain" description="Response regulatory" evidence="4">
    <location>
        <begin position="23"/>
        <end position="140"/>
    </location>
</feature>
<dbReference type="InterPro" id="IPR011006">
    <property type="entry name" value="CheY-like_superfamily"/>
</dbReference>
<evidence type="ECO:0000259" key="4">
    <source>
        <dbReference type="PROSITE" id="PS50110"/>
    </source>
</evidence>
<dbReference type="RefSeq" id="WP_106334679.1">
    <property type="nucleotide sequence ID" value="NZ_PVZS01000001.1"/>
</dbReference>
<dbReference type="PROSITE" id="PS50110">
    <property type="entry name" value="RESPONSE_REGULATORY"/>
    <property type="match status" value="1"/>
</dbReference>
<dbReference type="OrthoDB" id="9800897at2"/>
<proteinExistence type="predicted"/>
<sequence length="170" mass="18598">MASRAEASSPTVPSFTLAERAGAVLVVDDSATMRTVVRRILNQLGVENVLDAPDAASAFTIMNQKPFGVVICDVQMEPHSGFHLLRAVRETPEITETPFVMMTASLDAKNVEVARHRGADAYILKPFSADALRQKMEQVLPMGRYVEAAELVALTPQVVDRRVRTFSGSR</sequence>
<dbReference type="PANTHER" id="PTHR44591:SF14">
    <property type="entry name" value="PROTEIN PILG"/>
    <property type="match status" value="1"/>
</dbReference>
<accession>A0A2T1HZ58</accession>
<keyword evidence="6" id="KW-1185">Reference proteome</keyword>
<dbReference type="InterPro" id="IPR050595">
    <property type="entry name" value="Bact_response_regulator"/>
</dbReference>
<evidence type="ECO:0000313" key="5">
    <source>
        <dbReference type="EMBL" id="PSC06894.1"/>
    </source>
</evidence>
<gene>
    <name evidence="5" type="ORF">SLNSH_00460</name>
</gene>
<dbReference type="Gene3D" id="3.40.50.2300">
    <property type="match status" value="1"/>
</dbReference>
<evidence type="ECO:0000256" key="2">
    <source>
        <dbReference type="ARBA" id="ARBA00023012"/>
    </source>
</evidence>
<evidence type="ECO:0000256" key="3">
    <source>
        <dbReference type="PROSITE-ProRule" id="PRU00169"/>
    </source>
</evidence>
<dbReference type="Proteomes" id="UP000239772">
    <property type="component" value="Unassembled WGS sequence"/>
</dbReference>
<keyword evidence="1 3" id="KW-0597">Phosphoprotein</keyword>
<comment type="caution">
    <text evidence="5">The sequence shown here is derived from an EMBL/GenBank/DDBJ whole genome shotgun (WGS) entry which is preliminary data.</text>
</comment>
<dbReference type="PANTHER" id="PTHR44591">
    <property type="entry name" value="STRESS RESPONSE REGULATOR PROTEIN 1"/>
    <property type="match status" value="1"/>
</dbReference>
<dbReference type="SMART" id="SM00448">
    <property type="entry name" value="REC"/>
    <property type="match status" value="1"/>
</dbReference>
<dbReference type="AlphaFoldDB" id="A0A2T1HZ58"/>
<dbReference type="SUPFAM" id="SSF52172">
    <property type="entry name" value="CheY-like"/>
    <property type="match status" value="1"/>
</dbReference>
<dbReference type="InterPro" id="IPR001789">
    <property type="entry name" value="Sig_transdc_resp-reg_receiver"/>
</dbReference>
<organism evidence="5 6">
    <name type="scientific">Alsobacter soli</name>
    <dbReference type="NCBI Taxonomy" id="2109933"/>
    <lineage>
        <taxon>Bacteria</taxon>
        <taxon>Pseudomonadati</taxon>
        <taxon>Pseudomonadota</taxon>
        <taxon>Alphaproteobacteria</taxon>
        <taxon>Hyphomicrobiales</taxon>
        <taxon>Alsobacteraceae</taxon>
        <taxon>Alsobacter</taxon>
    </lineage>
</organism>
<dbReference type="EMBL" id="PVZS01000001">
    <property type="protein sequence ID" value="PSC06894.1"/>
    <property type="molecule type" value="Genomic_DNA"/>
</dbReference>
<feature type="modified residue" description="4-aspartylphosphate" evidence="3">
    <location>
        <position position="73"/>
    </location>
</feature>
<protein>
    <submittedName>
        <fullName evidence="5">Two-component system response regulator</fullName>
    </submittedName>
</protein>
<evidence type="ECO:0000313" key="6">
    <source>
        <dbReference type="Proteomes" id="UP000239772"/>
    </source>
</evidence>
<name>A0A2T1HZ58_9HYPH</name>
<reference evidence="6" key="1">
    <citation type="submission" date="2018-03" db="EMBL/GenBank/DDBJ databases">
        <authorList>
            <person name="Sun L."/>
            <person name="Liu H."/>
            <person name="Chen W."/>
            <person name="Huang K."/>
            <person name="Liu W."/>
            <person name="Gao X."/>
        </authorList>
    </citation>
    <scope>NUCLEOTIDE SEQUENCE [LARGE SCALE GENOMIC DNA]</scope>
    <source>
        <strain evidence="6">SH9</strain>
    </source>
</reference>
<dbReference type="GO" id="GO:0000160">
    <property type="term" value="P:phosphorelay signal transduction system"/>
    <property type="evidence" value="ECO:0007669"/>
    <property type="project" value="UniProtKB-KW"/>
</dbReference>